<dbReference type="EMBL" id="UZAI01017980">
    <property type="protein sequence ID" value="VDP31743.1"/>
    <property type="molecule type" value="Genomic_DNA"/>
</dbReference>
<dbReference type="Proteomes" id="UP000277204">
    <property type="component" value="Unassembled WGS sequence"/>
</dbReference>
<dbReference type="PANTHER" id="PTHR13511">
    <property type="entry name" value="KXDL MOTIF-CONTAINING PROTEIN 1"/>
    <property type="match status" value="1"/>
</dbReference>
<dbReference type="GO" id="GO:0032418">
    <property type="term" value="P:lysosome localization"/>
    <property type="evidence" value="ECO:0007669"/>
    <property type="project" value="TreeGrafter"/>
</dbReference>
<proteinExistence type="inferred from homology"/>
<protein>
    <submittedName>
        <fullName evidence="2">Uncharacterized protein</fullName>
    </submittedName>
</protein>
<dbReference type="GO" id="GO:0099078">
    <property type="term" value="C:BORC complex"/>
    <property type="evidence" value="ECO:0007669"/>
    <property type="project" value="TreeGrafter"/>
</dbReference>
<dbReference type="PANTHER" id="PTHR13511:SF0">
    <property type="entry name" value="KXDL MOTIF-CONTAINING PROTEIN 1"/>
    <property type="match status" value="1"/>
</dbReference>
<sequence>MTSVNVSRITTFYIHFISQLRCSVYIMSSSQSLNFSIGNLINSSEAVNIIALQESMLTKFEKTNEMLRTVSELSDGRCRILFTELTAHTKTIMSLKKEMDDVFKRIRSIKKLLCSNFPEDMERLHQHFCSRDSDDNEDCDAIPKALQTSDCVTVSKTMETVCEDSSFE</sequence>
<dbReference type="STRING" id="48269.A0A183MTW2"/>
<accession>A0A183MTW2</accession>
<dbReference type="InterPro" id="IPR039843">
    <property type="entry name" value="KXD1-like"/>
</dbReference>
<organism evidence="2 3">
    <name type="scientific">Schistosoma margrebowiei</name>
    <dbReference type="NCBI Taxonomy" id="48269"/>
    <lineage>
        <taxon>Eukaryota</taxon>
        <taxon>Metazoa</taxon>
        <taxon>Spiralia</taxon>
        <taxon>Lophotrochozoa</taxon>
        <taxon>Platyhelminthes</taxon>
        <taxon>Trematoda</taxon>
        <taxon>Digenea</taxon>
        <taxon>Strigeidida</taxon>
        <taxon>Schistosomatoidea</taxon>
        <taxon>Schistosomatidae</taxon>
        <taxon>Schistosoma</taxon>
    </lineage>
</organism>
<reference evidence="2 3" key="1">
    <citation type="submission" date="2018-11" db="EMBL/GenBank/DDBJ databases">
        <authorList>
            <consortium name="Pathogen Informatics"/>
        </authorList>
    </citation>
    <scope>NUCLEOTIDE SEQUENCE [LARGE SCALE GENOMIC DNA]</scope>
    <source>
        <strain evidence="2 3">Zambia</strain>
    </source>
</reference>
<name>A0A183MTW2_9TREM</name>
<evidence type="ECO:0000256" key="1">
    <source>
        <dbReference type="ARBA" id="ARBA00005913"/>
    </source>
</evidence>
<keyword evidence="3" id="KW-1185">Reference proteome</keyword>
<dbReference type="Pfam" id="PF10241">
    <property type="entry name" value="KxDL"/>
    <property type="match status" value="1"/>
</dbReference>
<dbReference type="InterPro" id="IPR019371">
    <property type="entry name" value="KxDL_dom"/>
</dbReference>
<comment type="similarity">
    <text evidence="1">Belongs to the KXD1 family.</text>
</comment>
<gene>
    <name evidence="2" type="ORF">SMRZ_LOCUS19487</name>
</gene>
<evidence type="ECO:0000313" key="3">
    <source>
        <dbReference type="Proteomes" id="UP000277204"/>
    </source>
</evidence>
<evidence type="ECO:0000313" key="2">
    <source>
        <dbReference type="EMBL" id="VDP31743.1"/>
    </source>
</evidence>
<dbReference type="AlphaFoldDB" id="A0A183MTW2"/>